<feature type="region of interest" description="Disordered" evidence="1">
    <location>
        <begin position="149"/>
        <end position="200"/>
    </location>
</feature>
<protein>
    <submittedName>
        <fullName evidence="2">Uncharacterized protein</fullName>
    </submittedName>
</protein>
<proteinExistence type="predicted"/>
<organism evidence="2">
    <name type="scientific">Phyllostachys edulis</name>
    <name type="common">Tortoise shell bamboo</name>
    <name type="synonym">Bambusa edulis</name>
    <dbReference type="NCBI Taxonomy" id="38705"/>
    <lineage>
        <taxon>Eukaryota</taxon>
        <taxon>Viridiplantae</taxon>
        <taxon>Streptophyta</taxon>
        <taxon>Embryophyta</taxon>
        <taxon>Tracheophyta</taxon>
        <taxon>Spermatophyta</taxon>
        <taxon>Magnoliopsida</taxon>
        <taxon>Liliopsida</taxon>
        <taxon>Poales</taxon>
        <taxon>Poaceae</taxon>
        <taxon>BOP clade</taxon>
        <taxon>Bambusoideae</taxon>
        <taxon>Arundinarodae</taxon>
        <taxon>Arundinarieae</taxon>
        <taxon>Arundinariinae</taxon>
        <taxon>Phyllostachys</taxon>
    </lineage>
</organism>
<dbReference type="AlphaFoldDB" id="D3IVH5"/>
<feature type="region of interest" description="Disordered" evidence="1">
    <location>
        <begin position="18"/>
        <end position="39"/>
    </location>
</feature>
<sequence>MEEDSPPPSVALLEESVVPTNSECPNASTSPVLPTGKNGDKSLMLQSEGQCTLNTVIGDQYSPMDPTYSRGQPTSGEGVNKVTTSEGQVGMIKLNIRSGICWIRMSPLQSTIEVAPYRSTGRLSLSYDGSSSEDCCWRHEVNAIRDTNLDVVHNPPQLNSPPPTGGNGTSTQTPSGGGNRTDGRRLVNSHVSTPTTHDGSNRTNWKILLCQKLPVMFNSQGRFRSANIEKSNGTQNPLEFLQIYTTAIKTAGGNDNVTGTYDRPGKEDDLHRMRWQGMICALVEPGKISWRIIIQAVEREVNLTESSIIVKPSRWSETIISFSKEDCPIPSTRP</sequence>
<feature type="compositionally biased region" description="Polar residues" evidence="1">
    <location>
        <begin position="18"/>
        <end position="32"/>
    </location>
</feature>
<evidence type="ECO:0000256" key="1">
    <source>
        <dbReference type="SAM" id="MobiDB-lite"/>
    </source>
</evidence>
<dbReference type="EMBL" id="GQ252836">
    <property type="protein sequence ID" value="ADB85315.1"/>
    <property type="molecule type" value="Genomic_DNA"/>
</dbReference>
<feature type="non-terminal residue" evidence="2">
    <location>
        <position position="334"/>
    </location>
</feature>
<feature type="region of interest" description="Disordered" evidence="1">
    <location>
        <begin position="60"/>
        <end position="82"/>
    </location>
</feature>
<feature type="compositionally biased region" description="Polar residues" evidence="1">
    <location>
        <begin position="189"/>
        <end position="200"/>
    </location>
</feature>
<name>D3IVH5_PHYED</name>
<evidence type="ECO:0000313" key="2">
    <source>
        <dbReference type="EMBL" id="ADB85315.1"/>
    </source>
</evidence>
<reference evidence="2" key="1">
    <citation type="journal article" date="2010" name="J. Integr. Plant Biol.">
        <title>Insights into the bamboo genome: syntenic relationships to rice and sorghum.</title>
        <authorList>
            <person name="Gui Y.J."/>
            <person name="Zhou Y."/>
            <person name="Wang Y."/>
            <person name="Wang S."/>
            <person name="Wang S.Y."/>
            <person name="Hu Y."/>
            <person name="Bo S.P."/>
            <person name="Chen H."/>
            <person name="Zhou C.P."/>
            <person name="Ma N.X."/>
            <person name="Zhang T.Z."/>
            <person name="Fan L.J."/>
        </authorList>
    </citation>
    <scope>NUCLEOTIDE SEQUENCE</scope>
    <source>
        <tissue evidence="2">Shoot</tissue>
    </source>
</reference>
<accession>D3IVH5</accession>
<feature type="compositionally biased region" description="Polar residues" evidence="1">
    <location>
        <begin position="69"/>
        <end position="82"/>
    </location>
</feature>